<protein>
    <submittedName>
        <fullName evidence="4">3-oxoacyl-[acyl-carrier protein] reductase</fullName>
    </submittedName>
</protein>
<keyword evidence="5" id="KW-1185">Reference proteome</keyword>
<evidence type="ECO:0000256" key="1">
    <source>
        <dbReference type="ARBA" id="ARBA00006484"/>
    </source>
</evidence>
<evidence type="ECO:0000256" key="2">
    <source>
        <dbReference type="ARBA" id="ARBA00023002"/>
    </source>
</evidence>
<dbReference type="RefSeq" id="WP_145776354.1">
    <property type="nucleotide sequence ID" value="NZ_BAAATQ010000163.1"/>
</dbReference>
<dbReference type="CDD" id="cd05233">
    <property type="entry name" value="SDR_c"/>
    <property type="match status" value="1"/>
</dbReference>
<comment type="caution">
    <text evidence="4">The sequence shown here is derived from an EMBL/GenBank/DDBJ whole genome shotgun (WGS) entry which is preliminary data.</text>
</comment>
<dbReference type="SMART" id="SM00822">
    <property type="entry name" value="PKS_KR"/>
    <property type="match status" value="1"/>
</dbReference>
<dbReference type="OrthoDB" id="286404at2"/>
<proteinExistence type="inferred from homology"/>
<feature type="domain" description="Ketoreductase" evidence="3">
    <location>
        <begin position="8"/>
        <end position="186"/>
    </location>
</feature>
<dbReference type="Pfam" id="PF13561">
    <property type="entry name" value="adh_short_C2"/>
    <property type="match status" value="1"/>
</dbReference>
<accession>A0A562IH76</accession>
<dbReference type="InterPro" id="IPR002347">
    <property type="entry name" value="SDR_fam"/>
</dbReference>
<evidence type="ECO:0000313" key="5">
    <source>
        <dbReference type="Proteomes" id="UP000319825"/>
    </source>
</evidence>
<evidence type="ECO:0000259" key="3">
    <source>
        <dbReference type="SMART" id="SM00822"/>
    </source>
</evidence>
<dbReference type="PRINTS" id="PR00080">
    <property type="entry name" value="SDRFAMILY"/>
</dbReference>
<keyword evidence="2" id="KW-0560">Oxidoreductase</keyword>
<evidence type="ECO:0000313" key="4">
    <source>
        <dbReference type="EMBL" id="TWH69934.1"/>
    </source>
</evidence>
<reference evidence="4 5" key="1">
    <citation type="submission" date="2019-07" db="EMBL/GenBank/DDBJ databases">
        <title>R&amp;d 2014.</title>
        <authorList>
            <person name="Klenk H.-P."/>
        </authorList>
    </citation>
    <scope>NUCLEOTIDE SEQUENCE [LARGE SCALE GENOMIC DNA]</scope>
    <source>
        <strain evidence="4 5">DSM 43868</strain>
    </source>
</reference>
<sequence>MTGQLAGRNVIVTGGTRGIGRGITLRLATAGANVVACYRTEGGHIETLAQELEKTSGTHRLIRADVTDAEDVERLVGEARSSHRTLHGLVHNAGVISSVPFGELTPEEWHRVVNTSLTAAYLVVNKTLPLMTVGASVVAIGSRVATIGIPLRAHYTAAKAGLVGLMRSLTKELSPQGIRVNVVAPGMIETEEAAQAGSEQRRAYVESHSQRIALRRYGRPEEVADAVAFLLSDQSSYITGETLHVDGGI</sequence>
<dbReference type="InterPro" id="IPR036291">
    <property type="entry name" value="NAD(P)-bd_dom_sf"/>
</dbReference>
<dbReference type="PANTHER" id="PTHR42879">
    <property type="entry name" value="3-OXOACYL-(ACYL-CARRIER-PROTEIN) REDUCTASE"/>
    <property type="match status" value="1"/>
</dbReference>
<dbReference type="Proteomes" id="UP000319825">
    <property type="component" value="Unassembled WGS sequence"/>
</dbReference>
<dbReference type="GO" id="GO:0016491">
    <property type="term" value="F:oxidoreductase activity"/>
    <property type="evidence" value="ECO:0007669"/>
    <property type="project" value="UniProtKB-KW"/>
</dbReference>
<name>A0A562IH76_MICOL</name>
<dbReference type="FunFam" id="3.40.50.720:FF:000084">
    <property type="entry name" value="Short-chain dehydrogenase reductase"/>
    <property type="match status" value="1"/>
</dbReference>
<gene>
    <name evidence="4" type="ORF">JD77_04951</name>
</gene>
<dbReference type="EMBL" id="VLKE01000001">
    <property type="protein sequence ID" value="TWH69934.1"/>
    <property type="molecule type" value="Genomic_DNA"/>
</dbReference>
<comment type="similarity">
    <text evidence="1">Belongs to the short-chain dehydrogenases/reductases (SDR) family.</text>
</comment>
<dbReference type="SUPFAM" id="SSF51735">
    <property type="entry name" value="NAD(P)-binding Rossmann-fold domains"/>
    <property type="match status" value="1"/>
</dbReference>
<dbReference type="PANTHER" id="PTHR42879:SF2">
    <property type="entry name" value="3-OXOACYL-[ACYL-CARRIER-PROTEIN] REDUCTASE FABG"/>
    <property type="match status" value="1"/>
</dbReference>
<dbReference type="PRINTS" id="PR00081">
    <property type="entry name" value="GDHRDH"/>
</dbReference>
<dbReference type="AlphaFoldDB" id="A0A562IH76"/>
<organism evidence="4 5">
    <name type="scientific">Micromonospora olivasterospora</name>
    <dbReference type="NCBI Taxonomy" id="1880"/>
    <lineage>
        <taxon>Bacteria</taxon>
        <taxon>Bacillati</taxon>
        <taxon>Actinomycetota</taxon>
        <taxon>Actinomycetes</taxon>
        <taxon>Micromonosporales</taxon>
        <taxon>Micromonosporaceae</taxon>
        <taxon>Micromonospora</taxon>
    </lineage>
</organism>
<dbReference type="InterPro" id="IPR050259">
    <property type="entry name" value="SDR"/>
</dbReference>
<dbReference type="Gene3D" id="3.40.50.720">
    <property type="entry name" value="NAD(P)-binding Rossmann-like Domain"/>
    <property type="match status" value="1"/>
</dbReference>
<dbReference type="InterPro" id="IPR057326">
    <property type="entry name" value="KR_dom"/>
</dbReference>